<evidence type="ECO:0000313" key="3">
    <source>
        <dbReference type="EMBL" id="MEJ8542312.1"/>
    </source>
</evidence>
<organism evidence="4">
    <name type="scientific">Methanothermobacter wolfeii</name>
    <name type="common">Methanobacterium wolfei</name>
    <dbReference type="NCBI Taxonomy" id="145261"/>
    <lineage>
        <taxon>Archaea</taxon>
        <taxon>Methanobacteriati</taxon>
        <taxon>Methanobacteriota</taxon>
        <taxon>Methanomada group</taxon>
        <taxon>Methanobacteria</taxon>
        <taxon>Methanobacteriales</taxon>
        <taxon>Methanobacteriaceae</taxon>
        <taxon>Methanothermobacter</taxon>
    </lineage>
</organism>
<dbReference type="InterPro" id="IPR006015">
    <property type="entry name" value="Universal_stress_UspA"/>
</dbReference>
<evidence type="ECO:0000313" key="5">
    <source>
        <dbReference type="Proteomes" id="UP001369247"/>
    </source>
</evidence>
<keyword evidence="5" id="KW-1185">Reference proteome</keyword>
<dbReference type="Proteomes" id="UP001369247">
    <property type="component" value="Unassembled WGS sequence"/>
</dbReference>
<name>A0A9E7UMW7_METWO</name>
<accession>A0A9E7UMW7</accession>
<evidence type="ECO:0000256" key="1">
    <source>
        <dbReference type="ARBA" id="ARBA00008791"/>
    </source>
</evidence>
<dbReference type="PANTHER" id="PTHR46268">
    <property type="entry name" value="STRESS RESPONSE PROTEIN NHAX"/>
    <property type="match status" value="1"/>
</dbReference>
<dbReference type="EMBL" id="CP104550">
    <property type="protein sequence ID" value="UXH31341.1"/>
    <property type="molecule type" value="Genomic_DNA"/>
</dbReference>
<dbReference type="Proteomes" id="UP001065373">
    <property type="component" value="Chromosome"/>
</dbReference>
<dbReference type="GeneID" id="75107051"/>
<dbReference type="AlphaFoldDB" id="A0A9E7UMW7"/>
<dbReference type="Gene3D" id="3.40.50.620">
    <property type="entry name" value="HUPs"/>
    <property type="match status" value="1"/>
</dbReference>
<dbReference type="CDD" id="cd00293">
    <property type="entry name" value="USP-like"/>
    <property type="match status" value="1"/>
</dbReference>
<evidence type="ECO:0000313" key="4">
    <source>
        <dbReference type="EMBL" id="UXH31341.1"/>
    </source>
</evidence>
<dbReference type="EMBL" id="JAXUHJ010000005">
    <property type="protein sequence ID" value="MEJ8542312.1"/>
    <property type="molecule type" value="Genomic_DNA"/>
</dbReference>
<dbReference type="PANTHER" id="PTHR46268:SF6">
    <property type="entry name" value="UNIVERSAL STRESS PROTEIN UP12"/>
    <property type="match status" value="1"/>
</dbReference>
<dbReference type="InterPro" id="IPR014729">
    <property type="entry name" value="Rossmann-like_a/b/a_fold"/>
</dbReference>
<evidence type="ECO:0000259" key="2">
    <source>
        <dbReference type="Pfam" id="PF00582"/>
    </source>
</evidence>
<dbReference type="Pfam" id="PF00582">
    <property type="entry name" value="Usp"/>
    <property type="match status" value="1"/>
</dbReference>
<dbReference type="InterPro" id="IPR006016">
    <property type="entry name" value="UspA"/>
</dbReference>
<proteinExistence type="inferred from homology"/>
<feature type="domain" description="UspA" evidence="2">
    <location>
        <begin position="1"/>
        <end position="146"/>
    </location>
</feature>
<comment type="similarity">
    <text evidence="1">Belongs to the universal stress protein A family.</text>
</comment>
<dbReference type="SUPFAM" id="SSF52402">
    <property type="entry name" value="Adenine nucleotide alpha hydrolases-like"/>
    <property type="match status" value="1"/>
</dbReference>
<reference evidence="3 5" key="2">
    <citation type="submission" date="2023-12" db="EMBL/GenBank/DDBJ databases">
        <title>Phenotypic and Genomic Characterization of Methanothermobacter wolfeii Strain BSEL, a CO2-Capturing Archaeon with Minimal Nutrient Requirements.</title>
        <authorList>
            <person name="Ale Enriquez F."/>
            <person name="Ahring B.K."/>
        </authorList>
    </citation>
    <scope>NUCLEOTIDE SEQUENCE [LARGE SCALE GENOMIC DNA]</scope>
    <source>
        <strain evidence="3 5">BSEL-1</strain>
    </source>
</reference>
<sequence>MYRKIMIPTDGSRDAEKATDHAFTLAGYSNAEILGISVVDTSYRKLLEDNVNARLEEILRNQAENAVKTLMDKFKSMQREGHMVGCSLETRILEGNPAEVILEVMEDEEVDLVVMGSSGKHGLDRIISGSVTRKVLRSAETPIMVVG</sequence>
<dbReference type="GeneID" id="58979080"/>
<reference evidence="4" key="1">
    <citation type="submission" date="2022-09" db="EMBL/GenBank/DDBJ databases">
        <title>Characterization of three MwoI isoschizomers from sequenced genome and metagenomes.</title>
        <authorList>
            <person name="Fomenkov A."/>
            <person name="Xu S.Y."/>
            <person name="Roberts R.J."/>
        </authorList>
    </citation>
    <scope>NUCLEOTIDE SEQUENCE</scope>
    <source>
        <strain evidence="4">DSM 2970</strain>
    </source>
</reference>
<dbReference type="PRINTS" id="PR01438">
    <property type="entry name" value="UNVRSLSTRESS"/>
</dbReference>
<protein>
    <submittedName>
        <fullName evidence="4">Universal stress protein</fullName>
    </submittedName>
</protein>
<gene>
    <name evidence="4" type="ORF">N5910_07325</name>
    <name evidence="3" type="ORF">U2150_02210</name>
</gene>
<dbReference type="RefSeq" id="WP_074359346.1">
    <property type="nucleotide sequence ID" value="NZ_CP104550.1"/>
</dbReference>